<dbReference type="OrthoDB" id="7626141at2"/>
<dbReference type="Gene3D" id="2.40.30.170">
    <property type="match status" value="1"/>
</dbReference>
<proteinExistence type="predicted"/>
<dbReference type="STRING" id="696762.PFRI_36450"/>
<gene>
    <name evidence="2" type="primary">bepD</name>
    <name evidence="2" type="ORF">PFRI_36450</name>
</gene>
<evidence type="ECO:0000313" key="3">
    <source>
        <dbReference type="Proteomes" id="UP000184514"/>
    </source>
</evidence>
<dbReference type="GO" id="GO:1990281">
    <property type="term" value="C:efflux pump complex"/>
    <property type="evidence" value="ECO:0007669"/>
    <property type="project" value="TreeGrafter"/>
</dbReference>
<dbReference type="AlphaFoldDB" id="A0A1L9NS55"/>
<sequence length="485" mass="51919">MRFLRNSLAGLFLVAMTGALLVYAGSMIYGAVQARMSEEPRPSRSRERVFSVTVLPANIQSVEPILTSFGQIESARTLDLRAGASGTVLALSENFVEGGSVTAGEQLVQIDQAEAQSAFDRADSDLSDAKLEAREAARAIGLAQDELDAAREQVALREKAFERQEDLSRRGVGTAAAVETAELAASSARQAVLSRRQALAQAEARIEQAQTRIARAELAKADASRRLDDTVITAEFAGALSDVTASRGGLVNANERLARLIDPNALEVAFRLSTAQYARLLDENGVLGDAPVSVVLDVFGADLVAQGTLSRDSAAVGEGQSGRLVFAKLDKAPGFKPGDFVRVEVTEPEVRGVVRLPATALGADEKVLVIGEEDRLEALQVSLVRRQGDDVLVRGRGLVGRNVVSARTPLLGAGIKVKPLTAEGVTKIEEPEMLELSQERRDKIRAFIQANKRIPEEAKARILGQLDEPKVPAQMVQRIEGRMGG</sequence>
<dbReference type="Gene3D" id="1.10.287.470">
    <property type="entry name" value="Helix hairpin bin"/>
    <property type="match status" value="1"/>
</dbReference>
<protein>
    <submittedName>
        <fullName evidence="2">Efflux pump periplasmic linker BepD</fullName>
    </submittedName>
</protein>
<dbReference type="RefSeq" id="WP_072632135.1">
    <property type="nucleotide sequence ID" value="NZ_MLCB01000200.1"/>
</dbReference>
<keyword evidence="3" id="KW-1185">Reference proteome</keyword>
<dbReference type="Proteomes" id="UP000184514">
    <property type="component" value="Unassembled WGS sequence"/>
</dbReference>
<name>A0A1L9NS55_9RHOB</name>
<dbReference type="SUPFAM" id="SSF111369">
    <property type="entry name" value="HlyD-like secretion proteins"/>
    <property type="match status" value="1"/>
</dbReference>
<dbReference type="EMBL" id="MLCB01000200">
    <property type="protein sequence ID" value="OJI92140.1"/>
    <property type="molecule type" value="Genomic_DNA"/>
</dbReference>
<dbReference type="PANTHER" id="PTHR30469">
    <property type="entry name" value="MULTIDRUG RESISTANCE PROTEIN MDTA"/>
    <property type="match status" value="1"/>
</dbReference>
<reference evidence="2 3" key="1">
    <citation type="submission" date="2016-10" db="EMBL/GenBank/DDBJ databases">
        <title>Genome sequence of Planktotalea frisia SH6-1.</title>
        <authorList>
            <person name="Poehlein A."/>
            <person name="Bakenhus I."/>
            <person name="Voget S."/>
            <person name="Brinkhoff T."/>
            <person name="Simon M."/>
        </authorList>
    </citation>
    <scope>NUCLEOTIDE SEQUENCE [LARGE SCALE GENOMIC DNA]</scope>
    <source>
        <strain evidence="2 3">SH6-1</strain>
    </source>
</reference>
<evidence type="ECO:0000313" key="2">
    <source>
        <dbReference type="EMBL" id="OJI92140.1"/>
    </source>
</evidence>
<feature type="coiled-coil region" evidence="1">
    <location>
        <begin position="192"/>
        <end position="226"/>
    </location>
</feature>
<dbReference type="Gene3D" id="2.40.420.20">
    <property type="match status" value="1"/>
</dbReference>
<accession>A0A1L9NS55</accession>
<dbReference type="GO" id="GO:0015562">
    <property type="term" value="F:efflux transmembrane transporter activity"/>
    <property type="evidence" value="ECO:0007669"/>
    <property type="project" value="TreeGrafter"/>
</dbReference>
<keyword evidence="1" id="KW-0175">Coiled coil</keyword>
<evidence type="ECO:0000256" key="1">
    <source>
        <dbReference type="SAM" id="Coils"/>
    </source>
</evidence>
<organism evidence="2 3">
    <name type="scientific">Planktotalea frisia</name>
    <dbReference type="NCBI Taxonomy" id="696762"/>
    <lineage>
        <taxon>Bacteria</taxon>
        <taxon>Pseudomonadati</taxon>
        <taxon>Pseudomonadota</taxon>
        <taxon>Alphaproteobacteria</taxon>
        <taxon>Rhodobacterales</taxon>
        <taxon>Paracoccaceae</taxon>
        <taxon>Planktotalea</taxon>
    </lineage>
</organism>
<comment type="caution">
    <text evidence="2">The sequence shown here is derived from an EMBL/GenBank/DDBJ whole genome shotgun (WGS) entry which is preliminary data.</text>
</comment>
<dbReference type="Gene3D" id="2.40.50.100">
    <property type="match status" value="1"/>
</dbReference>